<dbReference type="Gene3D" id="3.60.20.10">
    <property type="entry name" value="Glutamine Phosphoribosylpyrophosphate, subunit 1, domain 1"/>
    <property type="match status" value="1"/>
</dbReference>
<dbReference type="InterPro" id="IPR023343">
    <property type="entry name" value="Penicillin_amidase_dom1"/>
</dbReference>
<protein>
    <recommendedName>
        <fullName evidence="3">Penicillin acylase family protein</fullName>
    </recommendedName>
</protein>
<evidence type="ECO:0000313" key="2">
    <source>
        <dbReference type="EMBL" id="SVD02267.1"/>
    </source>
</evidence>
<gene>
    <name evidence="2" type="ORF">METZ01_LOCUS355121</name>
</gene>
<dbReference type="AlphaFoldDB" id="A0A382RZ35"/>
<dbReference type="Pfam" id="PF01804">
    <property type="entry name" value="Penicil_amidase"/>
    <property type="match status" value="1"/>
</dbReference>
<dbReference type="GO" id="GO:0017000">
    <property type="term" value="P:antibiotic biosynthetic process"/>
    <property type="evidence" value="ECO:0007669"/>
    <property type="project" value="InterPro"/>
</dbReference>
<evidence type="ECO:0008006" key="3">
    <source>
        <dbReference type="Google" id="ProtNLM"/>
    </source>
</evidence>
<proteinExistence type="inferred from homology"/>
<dbReference type="PANTHER" id="PTHR34218">
    <property type="entry name" value="PEPTIDASE S45 PENICILLIN AMIDASE"/>
    <property type="match status" value="1"/>
</dbReference>
<reference evidence="2" key="1">
    <citation type="submission" date="2018-05" db="EMBL/GenBank/DDBJ databases">
        <authorList>
            <person name="Lanie J.A."/>
            <person name="Ng W.-L."/>
            <person name="Kazmierczak K.M."/>
            <person name="Andrzejewski T.M."/>
            <person name="Davidsen T.M."/>
            <person name="Wayne K.J."/>
            <person name="Tettelin H."/>
            <person name="Glass J.I."/>
            <person name="Rusch D."/>
            <person name="Podicherti R."/>
            <person name="Tsui H.-C.T."/>
            <person name="Winkler M.E."/>
        </authorList>
    </citation>
    <scope>NUCLEOTIDE SEQUENCE</scope>
</reference>
<name>A0A382RZ35_9ZZZZ</name>
<dbReference type="InterPro" id="IPR029055">
    <property type="entry name" value="Ntn_hydrolases_N"/>
</dbReference>
<feature type="non-terminal residue" evidence="2">
    <location>
        <position position="270"/>
    </location>
</feature>
<sequence>MNAILPRFLRWAFNKYNQRVIKPSQFEGEIIIPGLEHKATIHLDKWHIPHIYSETRRDMFFCQGLVHAQDRFWQMEMNRRIGWGKLSEAFGKDALNTDRLIRTLGFNRLAQADQALLTSEYQEYLEAYSAGVNGWLQNNKLPIEFALTRIVPEPWTILDTLAWGRVMTWTLSHGWSGALTRQAIIDKVGTEMAGELSILYPEGNPFEIPLGIDVNHLEMDEMVESAPGPFLAKDMEGGGRGSNAWAISPDKTDSGRPLLCNDTHLALTCP</sequence>
<evidence type="ECO:0000256" key="1">
    <source>
        <dbReference type="ARBA" id="ARBA00006586"/>
    </source>
</evidence>
<dbReference type="PANTHER" id="PTHR34218:SF4">
    <property type="entry name" value="ACYL-HOMOSERINE LACTONE ACYLASE QUIP"/>
    <property type="match status" value="1"/>
</dbReference>
<organism evidence="2">
    <name type="scientific">marine metagenome</name>
    <dbReference type="NCBI Taxonomy" id="408172"/>
    <lineage>
        <taxon>unclassified sequences</taxon>
        <taxon>metagenomes</taxon>
        <taxon>ecological metagenomes</taxon>
    </lineage>
</organism>
<comment type="similarity">
    <text evidence="1">Belongs to the peptidase S45 family.</text>
</comment>
<dbReference type="Gene3D" id="1.10.439.10">
    <property type="entry name" value="Penicillin Amidohydrolase, domain 1"/>
    <property type="match status" value="1"/>
</dbReference>
<dbReference type="SUPFAM" id="SSF56235">
    <property type="entry name" value="N-terminal nucleophile aminohydrolases (Ntn hydrolases)"/>
    <property type="match status" value="1"/>
</dbReference>
<dbReference type="EMBL" id="UINC01124846">
    <property type="protein sequence ID" value="SVD02267.1"/>
    <property type="molecule type" value="Genomic_DNA"/>
</dbReference>
<accession>A0A382RZ35</accession>
<dbReference type="GO" id="GO:0016811">
    <property type="term" value="F:hydrolase activity, acting on carbon-nitrogen (but not peptide) bonds, in linear amides"/>
    <property type="evidence" value="ECO:0007669"/>
    <property type="project" value="InterPro"/>
</dbReference>
<dbReference type="InterPro" id="IPR002692">
    <property type="entry name" value="S45"/>
</dbReference>